<proteinExistence type="predicted"/>
<dbReference type="Proteomes" id="UP000499080">
    <property type="component" value="Unassembled WGS sequence"/>
</dbReference>
<evidence type="ECO:0000313" key="1">
    <source>
        <dbReference type="EMBL" id="GBM23708.1"/>
    </source>
</evidence>
<name>A0A4Y2E6Q2_ARAVE</name>
<dbReference type="EMBL" id="BGPR01000502">
    <property type="protein sequence ID" value="GBM23708.1"/>
    <property type="molecule type" value="Genomic_DNA"/>
</dbReference>
<protein>
    <submittedName>
        <fullName evidence="1">Uncharacterized protein</fullName>
    </submittedName>
</protein>
<organism evidence="1 2">
    <name type="scientific">Araneus ventricosus</name>
    <name type="common">Orbweaver spider</name>
    <name type="synonym">Epeira ventricosa</name>
    <dbReference type="NCBI Taxonomy" id="182803"/>
    <lineage>
        <taxon>Eukaryota</taxon>
        <taxon>Metazoa</taxon>
        <taxon>Ecdysozoa</taxon>
        <taxon>Arthropoda</taxon>
        <taxon>Chelicerata</taxon>
        <taxon>Arachnida</taxon>
        <taxon>Araneae</taxon>
        <taxon>Araneomorphae</taxon>
        <taxon>Entelegynae</taxon>
        <taxon>Araneoidea</taxon>
        <taxon>Araneidae</taxon>
        <taxon>Araneus</taxon>
    </lineage>
</organism>
<dbReference type="AlphaFoldDB" id="A0A4Y2E6Q2"/>
<reference evidence="1 2" key="1">
    <citation type="journal article" date="2019" name="Sci. Rep.">
        <title>Orb-weaving spider Araneus ventricosus genome elucidates the spidroin gene catalogue.</title>
        <authorList>
            <person name="Kono N."/>
            <person name="Nakamura H."/>
            <person name="Ohtoshi R."/>
            <person name="Moran D.A.P."/>
            <person name="Shinohara A."/>
            <person name="Yoshida Y."/>
            <person name="Fujiwara M."/>
            <person name="Mori M."/>
            <person name="Tomita M."/>
            <person name="Arakawa K."/>
        </authorList>
    </citation>
    <scope>NUCLEOTIDE SEQUENCE [LARGE SCALE GENOMIC DNA]</scope>
</reference>
<gene>
    <name evidence="1" type="ORF">AVEN_257623_1</name>
</gene>
<comment type="caution">
    <text evidence="1">The sequence shown here is derived from an EMBL/GenBank/DDBJ whole genome shotgun (WGS) entry which is preliminary data.</text>
</comment>
<accession>A0A4Y2E6Q2</accession>
<keyword evidence="2" id="KW-1185">Reference proteome</keyword>
<sequence>MYLNDDPCDSLNTEVGVLTTIIGHGPTPEEGGTYHHRQRDHIQGARNRLLLRWLLIHVLVVGLDSITRLSRTSSWDSLNLQHPKCSSHHLITL</sequence>
<evidence type="ECO:0000313" key="2">
    <source>
        <dbReference type="Proteomes" id="UP000499080"/>
    </source>
</evidence>